<dbReference type="SUPFAM" id="SSF51735">
    <property type="entry name" value="NAD(P)-binding Rossmann-fold domains"/>
    <property type="match status" value="1"/>
</dbReference>
<evidence type="ECO:0008006" key="3">
    <source>
        <dbReference type="Google" id="ProtNLM"/>
    </source>
</evidence>
<protein>
    <recommendedName>
        <fullName evidence="3">SDR family NAD(P)-dependent oxidoreductase</fullName>
    </recommendedName>
</protein>
<accession>A0ABN6T759</accession>
<evidence type="ECO:0000313" key="1">
    <source>
        <dbReference type="EMBL" id="BDT56915.1"/>
    </source>
</evidence>
<dbReference type="InterPro" id="IPR036291">
    <property type="entry name" value="NAD(P)-bd_dom_sf"/>
</dbReference>
<proteinExistence type="predicted"/>
<reference evidence="1" key="1">
    <citation type="submission" date="2022-11" db="EMBL/GenBank/DDBJ databases">
        <title>Isolation and characterization of PLA-degrading bacterium Massilia sp. from Antarctic soil.</title>
        <authorList>
            <person name="Sato K."/>
            <person name="Gomez-Fuentes C."/>
            <person name="Ahmad S.A."/>
            <person name="Zulkharnain A."/>
        </authorList>
    </citation>
    <scope>NUCLEOTIDE SEQUENCE</scope>
    <source>
        <strain evidence="1">N-3</strain>
    </source>
</reference>
<keyword evidence="2" id="KW-1185">Reference proteome</keyword>
<dbReference type="EMBL" id="AP026966">
    <property type="protein sequence ID" value="BDT56915.1"/>
    <property type="molecule type" value="Genomic_DNA"/>
</dbReference>
<gene>
    <name evidence="1" type="ORF">MasN3_04090</name>
</gene>
<evidence type="ECO:0000313" key="2">
    <source>
        <dbReference type="Proteomes" id="UP001163336"/>
    </source>
</evidence>
<sequence length="58" mass="5822">MSRVLIVTGAGRGIGAAIARQAAARGHAVAVNYRHDEAAAQALVSYVTGTTLRCAGGL</sequence>
<dbReference type="RefSeq" id="WP_281911873.1">
    <property type="nucleotide sequence ID" value="NZ_AP026966.1"/>
</dbReference>
<dbReference type="Pfam" id="PF00106">
    <property type="entry name" value="adh_short"/>
    <property type="match status" value="1"/>
</dbReference>
<dbReference type="Proteomes" id="UP001163336">
    <property type="component" value="Chromosome"/>
</dbReference>
<dbReference type="InterPro" id="IPR002347">
    <property type="entry name" value="SDR_fam"/>
</dbReference>
<dbReference type="Gene3D" id="3.40.50.720">
    <property type="entry name" value="NAD(P)-binding Rossmann-like Domain"/>
    <property type="match status" value="1"/>
</dbReference>
<organism evidence="1 2">
    <name type="scientific">Massilia varians</name>
    <dbReference type="NCBI Taxonomy" id="457921"/>
    <lineage>
        <taxon>Bacteria</taxon>
        <taxon>Pseudomonadati</taxon>
        <taxon>Pseudomonadota</taxon>
        <taxon>Betaproteobacteria</taxon>
        <taxon>Burkholderiales</taxon>
        <taxon>Oxalobacteraceae</taxon>
        <taxon>Telluria group</taxon>
        <taxon>Massilia</taxon>
    </lineage>
</organism>
<name>A0ABN6T759_9BURK</name>